<gene>
    <name evidence="1" type="ORF">NIES592_14730</name>
</gene>
<evidence type="ECO:0000313" key="2">
    <source>
        <dbReference type="Proteomes" id="UP000186391"/>
    </source>
</evidence>
<reference evidence="1 2" key="1">
    <citation type="submission" date="2016-11" db="EMBL/GenBank/DDBJ databases">
        <title>Draft Genome Sequences of Nine Cyanobacterial Strains from Diverse Habitats.</title>
        <authorList>
            <person name="Zhu T."/>
            <person name="Hou S."/>
            <person name="Lu X."/>
            <person name="Hess W.R."/>
        </authorList>
    </citation>
    <scope>NUCLEOTIDE SEQUENCE [LARGE SCALE GENOMIC DNA]</scope>
    <source>
        <strain evidence="1 2">NIES-592</strain>
    </source>
</reference>
<dbReference type="Proteomes" id="UP000186391">
    <property type="component" value="Unassembled WGS sequence"/>
</dbReference>
<dbReference type="EMBL" id="MRCA01000007">
    <property type="protein sequence ID" value="OKH13322.1"/>
    <property type="molecule type" value="Genomic_DNA"/>
</dbReference>
<protein>
    <submittedName>
        <fullName evidence="1">PEP-CTERM sorting domain-containing protein</fullName>
    </submittedName>
</protein>
<organism evidence="1 2">
    <name type="scientific">Fischerella major NIES-592</name>
    <dbReference type="NCBI Taxonomy" id="210994"/>
    <lineage>
        <taxon>Bacteria</taxon>
        <taxon>Bacillati</taxon>
        <taxon>Cyanobacteriota</taxon>
        <taxon>Cyanophyceae</taxon>
        <taxon>Nostocales</taxon>
        <taxon>Hapalosiphonaceae</taxon>
        <taxon>Fischerella</taxon>
    </lineage>
</organism>
<accession>A0A1U7GYD3</accession>
<sequence length="240" mass="26119">MIGFQFAKTRDKASSGITLSKFQSTKKLLKTATIAVSFGIAVAIAHTKQAQAVTITFDDLPGSQNPIANGYAGLNWENFYYLNTTSFTPSGYVNGTVSPENVAYNGFEKTVAISTVDDIFDFNSAYLTAAWNENLTVLVEGFIGGESGQRKYSQTVLLNTQAPTLFTFDFLGIDYLRFTSSGGNNAGYNGKGTHFAMDNFSFNKKTKPVPEPITMFSSLAAGGMGLALHRKFKQQKNIKQ</sequence>
<dbReference type="AlphaFoldDB" id="A0A1U7GYD3"/>
<evidence type="ECO:0000313" key="1">
    <source>
        <dbReference type="EMBL" id="OKH13322.1"/>
    </source>
</evidence>
<proteinExistence type="predicted"/>
<comment type="caution">
    <text evidence="1">The sequence shown here is derived from an EMBL/GenBank/DDBJ whole genome shotgun (WGS) entry which is preliminary data.</text>
</comment>
<keyword evidence="2" id="KW-1185">Reference proteome</keyword>
<dbReference type="OrthoDB" id="484205at2"/>
<name>A0A1U7GYD3_9CYAN</name>